<dbReference type="EMBL" id="OZ034836">
    <property type="protein sequence ID" value="CAL1677702.1"/>
    <property type="molecule type" value="Genomic_DNA"/>
</dbReference>
<keyword evidence="2" id="KW-1185">Reference proteome</keyword>
<dbReference type="Proteomes" id="UP001497644">
    <property type="component" value="Chromosome 13"/>
</dbReference>
<dbReference type="AlphaFoldDB" id="A0AAV2NDE4"/>
<protein>
    <submittedName>
        <fullName evidence="1">Uncharacterized protein</fullName>
    </submittedName>
</protein>
<organism evidence="1 2">
    <name type="scientific">Lasius platythorax</name>
    <dbReference type="NCBI Taxonomy" id="488582"/>
    <lineage>
        <taxon>Eukaryota</taxon>
        <taxon>Metazoa</taxon>
        <taxon>Ecdysozoa</taxon>
        <taxon>Arthropoda</taxon>
        <taxon>Hexapoda</taxon>
        <taxon>Insecta</taxon>
        <taxon>Pterygota</taxon>
        <taxon>Neoptera</taxon>
        <taxon>Endopterygota</taxon>
        <taxon>Hymenoptera</taxon>
        <taxon>Apocrita</taxon>
        <taxon>Aculeata</taxon>
        <taxon>Formicoidea</taxon>
        <taxon>Formicidae</taxon>
        <taxon>Formicinae</taxon>
        <taxon>Lasius</taxon>
        <taxon>Lasius</taxon>
    </lineage>
</organism>
<gene>
    <name evidence="1" type="ORF">LPLAT_LOCUS3682</name>
</gene>
<accession>A0AAV2NDE4</accession>
<evidence type="ECO:0000313" key="1">
    <source>
        <dbReference type="EMBL" id="CAL1677702.1"/>
    </source>
</evidence>
<sequence length="126" mass="14615">MPFYPKRSSCYEKTSSSTLNHHGISSNRHCHGLAHRCANNNGLADHLRRRSLVKLRTTTSLLTWRHHHGRGSGRWYWLSSQDFARCSLNVAKHRKESLKGCERGTRCIFRSRKEHSGQKRKDMQGS</sequence>
<name>A0AAV2NDE4_9HYME</name>
<evidence type="ECO:0000313" key="2">
    <source>
        <dbReference type="Proteomes" id="UP001497644"/>
    </source>
</evidence>
<reference evidence="1" key="1">
    <citation type="submission" date="2024-04" db="EMBL/GenBank/DDBJ databases">
        <authorList>
            <consortium name="Molecular Ecology Group"/>
        </authorList>
    </citation>
    <scope>NUCLEOTIDE SEQUENCE</scope>
</reference>
<proteinExistence type="predicted"/>